<protein>
    <submittedName>
        <fullName evidence="1">PepSY domain-containing protein</fullName>
    </submittedName>
</protein>
<proteinExistence type="predicted"/>
<accession>A0AC61NHI5</accession>
<evidence type="ECO:0000313" key="2">
    <source>
        <dbReference type="Proteomes" id="UP000826212"/>
    </source>
</evidence>
<evidence type="ECO:0000313" key="1">
    <source>
        <dbReference type="EMBL" id="QZE15111.1"/>
    </source>
</evidence>
<gene>
    <name evidence="1" type="ORF">K4L44_04585</name>
</gene>
<dbReference type="EMBL" id="CP081303">
    <property type="protein sequence ID" value="QZE15111.1"/>
    <property type="molecule type" value="Genomic_DNA"/>
</dbReference>
<sequence>MKSFNWRKINRKLHLWIGLSSGLILFIVSLSGTMFVFADEVIDWCAGDAKYVQVEEGQKKLPPSVLIASFHERYPERGIFYFDTYKKRERSFRVASNRDKKDFAYTYINPYTGDVIKTSRSYWFFYTVAARIHAHFMVPKYGHYIVSYATLLFFFELLGGLILWYPRRWNRSSRKSSFTVKLGGKLQRKFYDIHKVIGFYVLVPSLIICITGLCMGFPSWNKIAQSSFDGTTGVWKKSREYMPKYEENRKRLDLDNIVSKLQDDNSTAEVLRVGLPFMNPNQTYYMIIQGAWIGIKCFDDAELFYVNRYNGKRIVFPERLIRAFEVDQVIFNFHVGHWMGLWGKIFTFIIGLIMTSMPVTGFVIWLNRRRD</sequence>
<organism evidence="1 2">
    <name type="scientific">Halosquirtibacter laminarini</name>
    <dbReference type="NCBI Taxonomy" id="3374600"/>
    <lineage>
        <taxon>Bacteria</taxon>
        <taxon>Pseudomonadati</taxon>
        <taxon>Bacteroidota</taxon>
        <taxon>Bacteroidia</taxon>
        <taxon>Marinilabiliales</taxon>
        <taxon>Prolixibacteraceae</taxon>
        <taxon>Halosquirtibacter</taxon>
    </lineage>
</organism>
<name>A0AC61NHI5_9BACT</name>
<dbReference type="Proteomes" id="UP000826212">
    <property type="component" value="Chromosome"/>
</dbReference>
<reference evidence="1" key="1">
    <citation type="submission" date="2021-08" db="EMBL/GenBank/DDBJ databases">
        <title>Novel anaerobic bacterium isolated from sea squirt in East Sea, Republic of Korea.</title>
        <authorList>
            <person name="Nguyen T.H."/>
            <person name="Li Z."/>
            <person name="Lee Y.-J."/>
            <person name="Ko J."/>
            <person name="Kim S.-G."/>
        </authorList>
    </citation>
    <scope>NUCLEOTIDE SEQUENCE</scope>
    <source>
        <strain evidence="1">KCTC 25031</strain>
    </source>
</reference>
<keyword evidence="2" id="KW-1185">Reference proteome</keyword>